<sequence>MLWKECSQMDELLKFVARVLDGEKMAVLCRDFGISRKTGYKSLK</sequence>
<evidence type="ECO:0000313" key="1">
    <source>
        <dbReference type="EMBL" id="CAH2394279.1"/>
    </source>
</evidence>
<keyword evidence="2" id="KW-1185">Reference proteome</keyword>
<proteinExistence type="predicted"/>
<dbReference type="Proteomes" id="UP001152604">
    <property type="component" value="Unassembled WGS sequence"/>
</dbReference>
<protein>
    <recommendedName>
        <fullName evidence="3">Helix-turn-helix domain-containing protein</fullName>
    </recommendedName>
</protein>
<organism evidence="1 2">
    <name type="scientific">Mesorhizobium ventifaucium</name>
    <dbReference type="NCBI Taxonomy" id="666020"/>
    <lineage>
        <taxon>Bacteria</taxon>
        <taxon>Pseudomonadati</taxon>
        <taxon>Pseudomonadota</taxon>
        <taxon>Alphaproteobacteria</taxon>
        <taxon>Hyphomicrobiales</taxon>
        <taxon>Phyllobacteriaceae</taxon>
        <taxon>Mesorhizobium</taxon>
    </lineage>
</organism>
<name>A0ABN8JAK0_9HYPH</name>
<evidence type="ECO:0008006" key="3">
    <source>
        <dbReference type="Google" id="ProtNLM"/>
    </source>
</evidence>
<evidence type="ECO:0000313" key="2">
    <source>
        <dbReference type="Proteomes" id="UP001152604"/>
    </source>
</evidence>
<accession>A0ABN8JAK0</accession>
<gene>
    <name evidence="1" type="ORF">MES4922_10192</name>
</gene>
<dbReference type="EMBL" id="CAKXZS010000001">
    <property type="protein sequence ID" value="CAH2394279.1"/>
    <property type="molecule type" value="Genomic_DNA"/>
</dbReference>
<comment type="caution">
    <text evidence="1">The sequence shown here is derived from an EMBL/GenBank/DDBJ whole genome shotgun (WGS) entry which is preliminary data.</text>
</comment>
<reference evidence="1" key="1">
    <citation type="submission" date="2022-03" db="EMBL/GenBank/DDBJ databases">
        <authorList>
            <person name="Brunel B."/>
        </authorList>
    </citation>
    <scope>NUCLEOTIDE SEQUENCE</scope>
    <source>
        <strain evidence="1">STM4922sample</strain>
    </source>
</reference>